<comment type="similarity">
    <text evidence="1">Belongs to the ABC transporter superfamily.</text>
</comment>
<evidence type="ECO:0000256" key="4">
    <source>
        <dbReference type="ARBA" id="ARBA00022840"/>
    </source>
</evidence>
<dbReference type="InterPro" id="IPR003439">
    <property type="entry name" value="ABC_transporter-like_ATP-bd"/>
</dbReference>
<dbReference type="PANTHER" id="PTHR42788">
    <property type="entry name" value="TAURINE IMPORT ATP-BINDING PROTEIN-RELATED"/>
    <property type="match status" value="1"/>
</dbReference>
<dbReference type="GO" id="GO:0016887">
    <property type="term" value="F:ATP hydrolysis activity"/>
    <property type="evidence" value="ECO:0007669"/>
    <property type="project" value="InterPro"/>
</dbReference>
<dbReference type="KEGG" id="goy:GLS_c25290"/>
<keyword evidence="4 6" id="KW-0067">ATP-binding</keyword>
<keyword evidence="2" id="KW-0813">Transport</keyword>
<dbReference type="GeneID" id="56906754"/>
<evidence type="ECO:0000256" key="2">
    <source>
        <dbReference type="ARBA" id="ARBA00022448"/>
    </source>
</evidence>
<proteinExistence type="inferred from homology"/>
<dbReference type="SUPFAM" id="SSF52540">
    <property type="entry name" value="P-loop containing nucleoside triphosphate hydrolases"/>
    <property type="match status" value="1"/>
</dbReference>
<dbReference type="Pfam" id="PF09821">
    <property type="entry name" value="AAA_assoc_C"/>
    <property type="match status" value="1"/>
</dbReference>
<dbReference type="InterPro" id="IPR003593">
    <property type="entry name" value="AAA+_ATPase"/>
</dbReference>
<dbReference type="AlphaFoldDB" id="A0A067Z7M0"/>
<dbReference type="PANTHER" id="PTHR42788:SF13">
    <property type="entry name" value="ALIPHATIC SULFONATES IMPORT ATP-BINDING PROTEIN SSUB"/>
    <property type="match status" value="1"/>
</dbReference>
<keyword evidence="3" id="KW-0547">Nucleotide-binding</keyword>
<reference evidence="6 7" key="1">
    <citation type="journal article" date="2015" name="Appl. Microbiol. Biotechnol.">
        <title>The consequence of an additional NADH dehydrogenase paralog on the growth of Gluconobacter oxydans DSM3504.</title>
        <authorList>
            <person name="Kostner D."/>
            <person name="Luchterhand B."/>
            <person name="Junker A."/>
            <person name="Volland S."/>
            <person name="Daniel R."/>
            <person name="Buchs J."/>
            <person name="Liebl W."/>
            <person name="Ehrenreich A."/>
        </authorList>
    </citation>
    <scope>NUCLEOTIDE SEQUENCE [LARGE SCALE GENOMIC DNA]</scope>
    <source>
        <strain evidence="6">DSM 3504</strain>
    </source>
</reference>
<evidence type="ECO:0000256" key="1">
    <source>
        <dbReference type="ARBA" id="ARBA00005417"/>
    </source>
</evidence>
<accession>A0A067Z7M0</accession>
<feature type="domain" description="ABC transporter" evidence="5">
    <location>
        <begin position="5"/>
        <end position="240"/>
    </location>
</feature>
<dbReference type="SMART" id="SM00382">
    <property type="entry name" value="AAA"/>
    <property type="match status" value="1"/>
</dbReference>
<dbReference type="Pfam" id="PF00005">
    <property type="entry name" value="ABC_tran"/>
    <property type="match status" value="1"/>
</dbReference>
<organism evidence="6 7">
    <name type="scientific">Gluconobacter oxydans DSM 3504</name>
    <dbReference type="NCBI Taxonomy" id="1288313"/>
    <lineage>
        <taxon>Bacteria</taxon>
        <taxon>Pseudomonadati</taxon>
        <taxon>Pseudomonadota</taxon>
        <taxon>Alphaproteobacteria</taxon>
        <taxon>Acetobacterales</taxon>
        <taxon>Acetobacteraceae</taxon>
        <taxon>Gluconobacter</taxon>
    </lineage>
</organism>
<evidence type="ECO:0000256" key="3">
    <source>
        <dbReference type="ARBA" id="ARBA00022741"/>
    </source>
</evidence>
<dbReference type="RefSeq" id="WP_011253992.1">
    <property type="nucleotide sequence ID" value="NZ_CP004373.1"/>
</dbReference>
<dbReference type="InterPro" id="IPR027417">
    <property type="entry name" value="P-loop_NTPase"/>
</dbReference>
<dbReference type="Gene3D" id="3.40.50.300">
    <property type="entry name" value="P-loop containing nucleotide triphosphate hydrolases"/>
    <property type="match status" value="1"/>
</dbReference>
<evidence type="ECO:0000313" key="6">
    <source>
        <dbReference type="EMBL" id="AHK72394.1"/>
    </source>
</evidence>
<dbReference type="GO" id="GO:0005524">
    <property type="term" value="F:ATP binding"/>
    <property type="evidence" value="ECO:0007669"/>
    <property type="project" value="UniProtKB-KW"/>
</dbReference>
<protein>
    <submittedName>
        <fullName evidence="6">Putative nitrate/sulfonate/bicarbonate transport ABC transporter ATP-binding protein</fullName>
    </submittedName>
</protein>
<sequence length="437" mass="48657">MKSLLSLRECRQTYLKESSTDLVVLDHVSFDVRTGEILGLLGRSGSGKSSLLRIMAGLTPPMSGQVFWQGAPVTGPLDGVATVFQSGALFPWLTLRQNVALGLEMRRLPRAEREAMTDAAIEVMGLEGYENAYPKELSEALSQRVSFARALALQPSLLLLDEPFSALDVLSAENLRTDLIELWDEKRLPLKAMLLATHGIEEAVLMCDRILIFSSSPGRVTHEIAVPFPHPRNRDDEDFRRFVDQIYALMTRRAPIVSEADPVQPPVASATALPPFSIVLPDLAVEVLVGLMEVLESEPLSGRADLPELAQRLQMTLDDLLPLGESLQLLDLAELEDGDILLTPDGQAFVEGDSDTRKDLMRKALLHHLPLLRSIRSTLDERSSHTVDAARFRKAMEESMSPDYARQTLTTAIGWARYAELFDYDEESDRFHLENEE</sequence>
<name>A0A067Z7M0_GLUOY</name>
<dbReference type="Proteomes" id="UP000031656">
    <property type="component" value="Chromosome"/>
</dbReference>
<evidence type="ECO:0000313" key="7">
    <source>
        <dbReference type="Proteomes" id="UP000031656"/>
    </source>
</evidence>
<gene>
    <name evidence="6" type="ORF">GLS_c25290</name>
</gene>
<dbReference type="PROSITE" id="PS50893">
    <property type="entry name" value="ABC_TRANSPORTER_2"/>
    <property type="match status" value="1"/>
</dbReference>
<dbReference type="EMBL" id="CP004373">
    <property type="protein sequence ID" value="AHK72394.1"/>
    <property type="molecule type" value="Genomic_DNA"/>
</dbReference>
<dbReference type="InterPro" id="IPR018632">
    <property type="entry name" value="AAA-associated_dom_C"/>
</dbReference>
<dbReference type="InterPro" id="IPR050166">
    <property type="entry name" value="ABC_transporter_ATP-bind"/>
</dbReference>
<evidence type="ECO:0000259" key="5">
    <source>
        <dbReference type="PROSITE" id="PS50893"/>
    </source>
</evidence>
<dbReference type="HOGENOM" id="CLU_027829_0_2_5"/>